<keyword evidence="1" id="KW-0812">Transmembrane</keyword>
<sequence>MEETWVVWLIHVWNSAVYTGFHGVLVHFLGVFIRFLSFLALISGLHNVVLVFRYRTHKKLPKSDRLVKSYGHLKIGTISLTNFPDFWLKVQIPEGVNSDR</sequence>
<keyword evidence="1" id="KW-1133">Transmembrane helix</keyword>
<proteinExistence type="predicted"/>
<evidence type="ECO:0000313" key="2">
    <source>
        <dbReference type="EMBL" id="TKR75954.1"/>
    </source>
</evidence>
<keyword evidence="1" id="KW-0472">Membrane</keyword>
<name>A0A4U5N179_STECR</name>
<evidence type="ECO:0000313" key="3">
    <source>
        <dbReference type="Proteomes" id="UP000298663"/>
    </source>
</evidence>
<dbReference type="Proteomes" id="UP000298663">
    <property type="component" value="Unassembled WGS sequence"/>
</dbReference>
<accession>A0A4U5N179</accession>
<dbReference type="EMBL" id="AZBU02000005">
    <property type="protein sequence ID" value="TKR75954.1"/>
    <property type="molecule type" value="Genomic_DNA"/>
</dbReference>
<gene>
    <name evidence="2" type="ORF">L596_017172</name>
</gene>
<protein>
    <submittedName>
        <fullName evidence="2">Uncharacterized protein</fullName>
    </submittedName>
</protein>
<comment type="caution">
    <text evidence="2">The sequence shown here is derived from an EMBL/GenBank/DDBJ whole genome shotgun (WGS) entry which is preliminary data.</text>
</comment>
<feature type="transmembrane region" description="Helical" evidence="1">
    <location>
        <begin position="24"/>
        <end position="52"/>
    </location>
</feature>
<dbReference type="AlphaFoldDB" id="A0A4U5N179"/>
<keyword evidence="3" id="KW-1185">Reference proteome</keyword>
<organism evidence="2 3">
    <name type="scientific">Steinernema carpocapsae</name>
    <name type="common">Entomopathogenic nematode</name>
    <dbReference type="NCBI Taxonomy" id="34508"/>
    <lineage>
        <taxon>Eukaryota</taxon>
        <taxon>Metazoa</taxon>
        <taxon>Ecdysozoa</taxon>
        <taxon>Nematoda</taxon>
        <taxon>Chromadorea</taxon>
        <taxon>Rhabditida</taxon>
        <taxon>Tylenchina</taxon>
        <taxon>Panagrolaimomorpha</taxon>
        <taxon>Strongyloidoidea</taxon>
        <taxon>Steinernematidae</taxon>
        <taxon>Steinernema</taxon>
    </lineage>
</organism>
<reference evidence="2 3" key="2">
    <citation type="journal article" date="2019" name="G3 (Bethesda)">
        <title>Hybrid Assembly of the Genome of the Entomopathogenic Nematode Steinernema carpocapsae Identifies the X-Chromosome.</title>
        <authorList>
            <person name="Serra L."/>
            <person name="Macchietto M."/>
            <person name="Macias-Munoz A."/>
            <person name="McGill C.J."/>
            <person name="Rodriguez I.M."/>
            <person name="Rodriguez B."/>
            <person name="Murad R."/>
            <person name="Mortazavi A."/>
        </authorList>
    </citation>
    <scope>NUCLEOTIDE SEQUENCE [LARGE SCALE GENOMIC DNA]</scope>
    <source>
        <strain evidence="2 3">ALL</strain>
    </source>
</reference>
<evidence type="ECO:0000256" key="1">
    <source>
        <dbReference type="SAM" id="Phobius"/>
    </source>
</evidence>
<reference evidence="2 3" key="1">
    <citation type="journal article" date="2015" name="Genome Biol.">
        <title>Comparative genomics of Steinernema reveals deeply conserved gene regulatory networks.</title>
        <authorList>
            <person name="Dillman A.R."/>
            <person name="Macchietto M."/>
            <person name="Porter C.F."/>
            <person name="Rogers A."/>
            <person name="Williams B."/>
            <person name="Antoshechkin I."/>
            <person name="Lee M.M."/>
            <person name="Goodwin Z."/>
            <person name="Lu X."/>
            <person name="Lewis E.E."/>
            <person name="Goodrich-Blair H."/>
            <person name="Stock S.P."/>
            <person name="Adams B.J."/>
            <person name="Sternberg P.W."/>
            <person name="Mortazavi A."/>
        </authorList>
    </citation>
    <scope>NUCLEOTIDE SEQUENCE [LARGE SCALE GENOMIC DNA]</scope>
    <source>
        <strain evidence="2 3">ALL</strain>
    </source>
</reference>